<gene>
    <name evidence="2" type="ORF">DT065_06975</name>
</gene>
<dbReference type="OrthoDB" id="2456214at2"/>
<dbReference type="AlphaFoldDB" id="A0A345BXW2"/>
<feature type="transmembrane region" description="Helical" evidence="1">
    <location>
        <begin position="21"/>
        <end position="40"/>
    </location>
</feature>
<name>A0A345BXW2_9BACI</name>
<dbReference type="RefSeq" id="WP_114371995.1">
    <property type="nucleotide sequence ID" value="NZ_CP031092.1"/>
</dbReference>
<evidence type="ECO:0000256" key="1">
    <source>
        <dbReference type="SAM" id="Phobius"/>
    </source>
</evidence>
<keyword evidence="3" id="KW-1185">Reference proteome</keyword>
<sequence>MARNYYKPPPGHGKKHPPPFLKWRYAAAQILMIIICFQTIRTIFLPTTFDVLLIVILVSLYWYFRKKPY</sequence>
<keyword evidence="1" id="KW-0812">Transmembrane</keyword>
<accession>A0A345BXW2</accession>
<keyword evidence="1" id="KW-1133">Transmembrane helix</keyword>
<dbReference type="KEGG" id="rue:DT065_06975"/>
<keyword evidence="1" id="KW-0472">Membrane</keyword>
<feature type="transmembrane region" description="Helical" evidence="1">
    <location>
        <begin position="46"/>
        <end position="64"/>
    </location>
</feature>
<evidence type="ECO:0000313" key="2">
    <source>
        <dbReference type="EMBL" id="AXF55793.1"/>
    </source>
</evidence>
<organism evidence="2 3">
    <name type="scientific">Salicibibacter kimchii</name>
    <dbReference type="NCBI Taxonomy" id="2099786"/>
    <lineage>
        <taxon>Bacteria</taxon>
        <taxon>Bacillati</taxon>
        <taxon>Bacillota</taxon>
        <taxon>Bacilli</taxon>
        <taxon>Bacillales</taxon>
        <taxon>Bacillaceae</taxon>
        <taxon>Salicibibacter</taxon>
    </lineage>
</organism>
<proteinExistence type="predicted"/>
<evidence type="ECO:0000313" key="3">
    <source>
        <dbReference type="Proteomes" id="UP000252100"/>
    </source>
</evidence>
<reference evidence="2 3" key="1">
    <citation type="journal article" date="2018" name="J. Microbiol.">
        <title>Salicibibacter kimchii gen. nov., sp. nov., a moderately halophilic and alkalitolerant bacterium in the family Bacillaceae, isolated from kimchi.</title>
        <authorList>
            <person name="Jang J.Y."/>
            <person name="Oh Y.J."/>
            <person name="Lim S.K."/>
            <person name="Park H.K."/>
            <person name="Lee C."/>
            <person name="Kim J.Y."/>
            <person name="Lee M.A."/>
            <person name="Choi H.J."/>
        </authorList>
    </citation>
    <scope>NUCLEOTIDE SEQUENCE [LARGE SCALE GENOMIC DNA]</scope>
    <source>
        <strain evidence="2 3">NKC1-1</strain>
    </source>
</reference>
<protein>
    <submittedName>
        <fullName evidence="2">Uncharacterized protein</fullName>
    </submittedName>
</protein>
<dbReference type="EMBL" id="CP031092">
    <property type="protein sequence ID" value="AXF55793.1"/>
    <property type="molecule type" value="Genomic_DNA"/>
</dbReference>
<dbReference type="Proteomes" id="UP000252100">
    <property type="component" value="Chromosome"/>
</dbReference>